<accession>A0ABT3B658</accession>
<evidence type="ECO:0000313" key="2">
    <source>
        <dbReference type="Proteomes" id="UP001526143"/>
    </source>
</evidence>
<evidence type="ECO:0000313" key="1">
    <source>
        <dbReference type="EMBL" id="MCV3216856.1"/>
    </source>
</evidence>
<gene>
    <name evidence="1" type="ORF">OGM63_25680</name>
</gene>
<name>A0ABT3B658_9CYAN</name>
<comment type="caution">
    <text evidence="1">The sequence shown here is derived from an EMBL/GenBank/DDBJ whole genome shotgun (WGS) entry which is preliminary data.</text>
</comment>
<reference evidence="1 2" key="1">
    <citation type="submission" date="2022-10" db="EMBL/GenBank/DDBJ databases">
        <title>Identification of biosynthetic pathway for the production of the potent trypsin inhibitor radiosumin.</title>
        <authorList>
            <person name="Fewer D.P."/>
            <person name="Delbaje E."/>
            <person name="Ouyang X."/>
            <person name="Agostino P.D."/>
            <person name="Wahlsten M."/>
            <person name="Jokela J."/>
            <person name="Permi P."/>
            <person name="Haapaniemi E."/>
            <person name="Koistinen H."/>
        </authorList>
    </citation>
    <scope>NUCLEOTIDE SEQUENCE [LARGE SCALE GENOMIC DNA]</scope>
    <source>
        <strain evidence="1 2">NIES-515</strain>
    </source>
</reference>
<keyword evidence="2" id="KW-1185">Reference proteome</keyword>
<dbReference type="Proteomes" id="UP001526143">
    <property type="component" value="Unassembled WGS sequence"/>
</dbReference>
<dbReference type="RefSeq" id="WP_263748543.1">
    <property type="nucleotide sequence ID" value="NZ_JAOWRF010000368.1"/>
</dbReference>
<proteinExistence type="predicted"/>
<dbReference type="EMBL" id="JAOWRF010000368">
    <property type="protein sequence ID" value="MCV3216856.1"/>
    <property type="molecule type" value="Genomic_DNA"/>
</dbReference>
<sequence length="88" mass="10500">MRLPHKVRLSNRTRSRDRTLDLSGRLPYRTKEFVNHFKGSYLAPQRRNPDNRKGCAIRLPYFYWRAIARSQGFYFHVVISSIFILASK</sequence>
<organism evidence="1 2">
    <name type="scientific">Plectonema radiosum NIES-515</name>
    <dbReference type="NCBI Taxonomy" id="2986073"/>
    <lineage>
        <taxon>Bacteria</taxon>
        <taxon>Bacillati</taxon>
        <taxon>Cyanobacteriota</taxon>
        <taxon>Cyanophyceae</taxon>
        <taxon>Oscillatoriophycideae</taxon>
        <taxon>Oscillatoriales</taxon>
        <taxon>Microcoleaceae</taxon>
        <taxon>Plectonema</taxon>
    </lineage>
</organism>
<protein>
    <submittedName>
        <fullName evidence="1">Uncharacterized protein</fullName>
    </submittedName>
</protein>